<protein>
    <submittedName>
        <fullName evidence="4">Proline/betaine transporter</fullName>
    </submittedName>
</protein>
<dbReference type="SUPFAM" id="SSF46894">
    <property type="entry name" value="C-terminal effector domain of the bipartite response regulators"/>
    <property type="match status" value="1"/>
</dbReference>
<dbReference type="AlphaFoldDB" id="A0A4R5LHU3"/>
<dbReference type="GO" id="GO:0006355">
    <property type="term" value="P:regulation of DNA-templated transcription"/>
    <property type="evidence" value="ECO:0007669"/>
    <property type="project" value="InterPro"/>
</dbReference>
<dbReference type="Gene3D" id="1.10.10.10">
    <property type="entry name" value="Winged helix-like DNA-binding domain superfamily/Winged helix DNA-binding domain"/>
    <property type="match status" value="1"/>
</dbReference>
<evidence type="ECO:0000313" key="5">
    <source>
        <dbReference type="Proteomes" id="UP000295606"/>
    </source>
</evidence>
<reference evidence="4 5" key="1">
    <citation type="submission" date="2019-03" db="EMBL/GenBank/DDBJ databases">
        <title>Paraburkholderia sp. isolated from native Mimosa gymnas in Guartela State Park, Brazil.</title>
        <authorList>
            <person name="Paulitsch F."/>
            <person name="Hungria M."/>
            <person name="Delamuta J.R.M."/>
            <person name="Ribeiro R.A."/>
            <person name="Dall'Agnol R."/>
            <person name="Silva J.S.B."/>
        </authorList>
    </citation>
    <scope>NUCLEOTIDE SEQUENCE [LARGE SCALE GENOMIC DNA]</scope>
    <source>
        <strain evidence="4 5">CNPSo 3008</strain>
    </source>
</reference>
<feature type="domain" description="OmpR/PhoB-type" evidence="3">
    <location>
        <begin position="12"/>
        <end position="112"/>
    </location>
</feature>
<feature type="DNA-binding region" description="OmpR/PhoB-type" evidence="2">
    <location>
        <begin position="12"/>
        <end position="112"/>
    </location>
</feature>
<dbReference type="EMBL" id="SMOD01000006">
    <property type="protein sequence ID" value="TDG08908.1"/>
    <property type="molecule type" value="Genomic_DNA"/>
</dbReference>
<name>A0A4R5LHU3_9BURK</name>
<gene>
    <name evidence="4" type="ORF">E1N52_10635</name>
</gene>
<keyword evidence="1 2" id="KW-0238">DNA-binding</keyword>
<dbReference type="SMART" id="SM00862">
    <property type="entry name" value="Trans_reg_C"/>
    <property type="match status" value="1"/>
</dbReference>
<dbReference type="SUPFAM" id="SSF48452">
    <property type="entry name" value="TPR-like"/>
    <property type="match status" value="1"/>
</dbReference>
<dbReference type="GO" id="GO:0003677">
    <property type="term" value="F:DNA binding"/>
    <property type="evidence" value="ECO:0007669"/>
    <property type="project" value="UniProtKB-UniRule"/>
</dbReference>
<dbReference type="InterPro" id="IPR016032">
    <property type="entry name" value="Sig_transdc_resp-reg_C-effctor"/>
</dbReference>
<comment type="caution">
    <text evidence="4">The sequence shown here is derived from an EMBL/GenBank/DDBJ whole genome shotgun (WGS) entry which is preliminary data.</text>
</comment>
<evidence type="ECO:0000256" key="1">
    <source>
        <dbReference type="ARBA" id="ARBA00023125"/>
    </source>
</evidence>
<proteinExistence type="predicted"/>
<organism evidence="4 5">
    <name type="scientific">Paraburkholderia guartelaensis</name>
    <dbReference type="NCBI Taxonomy" id="2546446"/>
    <lineage>
        <taxon>Bacteria</taxon>
        <taxon>Pseudomonadati</taxon>
        <taxon>Pseudomonadota</taxon>
        <taxon>Betaproteobacteria</taxon>
        <taxon>Burkholderiales</taxon>
        <taxon>Burkholderiaceae</taxon>
        <taxon>Paraburkholderia</taxon>
    </lineage>
</organism>
<evidence type="ECO:0000313" key="4">
    <source>
        <dbReference type="EMBL" id="TDG08908.1"/>
    </source>
</evidence>
<dbReference type="Proteomes" id="UP000295606">
    <property type="component" value="Unassembled WGS sequence"/>
</dbReference>
<dbReference type="InterPro" id="IPR011990">
    <property type="entry name" value="TPR-like_helical_dom_sf"/>
</dbReference>
<dbReference type="PROSITE" id="PS51755">
    <property type="entry name" value="OMPR_PHOB"/>
    <property type="match status" value="1"/>
</dbReference>
<evidence type="ECO:0000259" key="3">
    <source>
        <dbReference type="PROSITE" id="PS51755"/>
    </source>
</evidence>
<dbReference type="InterPro" id="IPR036388">
    <property type="entry name" value="WH-like_DNA-bd_sf"/>
</dbReference>
<dbReference type="Pfam" id="PF00486">
    <property type="entry name" value="Trans_reg_C"/>
    <property type="match status" value="1"/>
</dbReference>
<evidence type="ECO:0000256" key="2">
    <source>
        <dbReference type="PROSITE-ProRule" id="PRU01091"/>
    </source>
</evidence>
<dbReference type="GO" id="GO:0000160">
    <property type="term" value="P:phosphorelay signal transduction system"/>
    <property type="evidence" value="ECO:0007669"/>
    <property type="project" value="InterPro"/>
</dbReference>
<dbReference type="InterPro" id="IPR001867">
    <property type="entry name" value="OmpR/PhoB-type_DNA-bd"/>
</dbReference>
<sequence length="613" mass="68994">MPHHGSDLMPTDRIIRFADFELDVERYQLRREGTEVKLERLPMDLLILLASRRGELISRADIVDRLWAGSPFRDTDNGLNTAIRKIRIALADNPAKPRHLITVKGKGYRFDGILPAHADAHDAPAAAHGSQTQRETGPAPPAVRMLVLPFTNHTGDASQESLCCQLADEISVTLGALNPERLLTIARTTAARYRATQKSIGEIARELKLDYVLEGSLTRAGQQTRILTRLIRCADEAQIWSRAHESATQGALDILKEAVAALAENLASTLSEQQRTRLERRLPVDPAAHDAYVRGRFFWYRRVHFEAGFCAHHGIDGEDFVRSRTYFEAALEHDPSYALGYTGLSNYYGSTVVHGFVAPDDGWPVARSLAESALELDPDLPEAHHALAAVRYFYDWDWDQAEAGFKEALRRNPSYPEAHRLYARMLVAAGRRAEGDAAMERAERIDPLAFQGSRAFGMVMSGRHAEVVSEYLAPGHMDHPPLVYQLLATAFEVKKLYAQAVDATVEALERCNQQARASTIRARWETGGYDAVLRWYLEDLLARRRTRYTSPLLIAEAYARLAQPDEMFRWLETALAERSSRLCELRTNPWFAPWRPTGRMRLIEKHIGGGPTR</sequence>
<dbReference type="Gene3D" id="1.25.40.10">
    <property type="entry name" value="Tetratricopeptide repeat domain"/>
    <property type="match status" value="1"/>
</dbReference>
<dbReference type="CDD" id="cd00383">
    <property type="entry name" value="trans_reg_C"/>
    <property type="match status" value="1"/>
</dbReference>
<accession>A0A4R5LHU3</accession>
<dbReference type="OrthoDB" id="1971692at2"/>